<keyword evidence="2" id="KW-1185">Reference proteome</keyword>
<name>A0A6M4AZ70_9SPHN</name>
<dbReference type="SUPFAM" id="SSF48371">
    <property type="entry name" value="ARM repeat"/>
    <property type="match status" value="1"/>
</dbReference>
<dbReference type="Proteomes" id="UP000503018">
    <property type="component" value="Chromosome"/>
</dbReference>
<dbReference type="EMBL" id="CP053015">
    <property type="protein sequence ID" value="QJQ33379.1"/>
    <property type="molecule type" value="Genomic_DNA"/>
</dbReference>
<reference evidence="1 2" key="1">
    <citation type="submission" date="2020-01" db="EMBL/GenBank/DDBJ databases">
        <title>Sphingomonas sp. strain CSW-10.</title>
        <authorList>
            <person name="Chen W.-M."/>
        </authorList>
    </citation>
    <scope>NUCLEOTIDE SEQUENCE [LARGE SCALE GENOMIC DNA]</scope>
    <source>
        <strain evidence="1 2">CSW-10</strain>
    </source>
</reference>
<gene>
    <name evidence="1" type="ORF">GV829_13810</name>
</gene>
<organism evidence="1 2">
    <name type="scientific">Sphingomonas lacunae</name>
    <dbReference type="NCBI Taxonomy" id="2698828"/>
    <lineage>
        <taxon>Bacteria</taxon>
        <taxon>Pseudomonadati</taxon>
        <taxon>Pseudomonadota</taxon>
        <taxon>Alphaproteobacteria</taxon>
        <taxon>Sphingomonadales</taxon>
        <taxon>Sphingomonadaceae</taxon>
        <taxon>Sphingomonas</taxon>
    </lineage>
</organism>
<dbReference type="RefSeq" id="WP_169947577.1">
    <property type="nucleotide sequence ID" value="NZ_CP053015.1"/>
</dbReference>
<protein>
    <recommendedName>
        <fullName evidence="3">HEAT repeat domain-containing protein</fullName>
    </recommendedName>
</protein>
<dbReference type="InterPro" id="IPR016024">
    <property type="entry name" value="ARM-type_fold"/>
</dbReference>
<evidence type="ECO:0008006" key="3">
    <source>
        <dbReference type="Google" id="ProtNLM"/>
    </source>
</evidence>
<sequence length="294" mass="31645">MGAWQAREDVRALRDRLMAMDAALPADAMAFADALMPWLVNDGWYRDLIGTFCQSLSADALAELPMGMQSGGLMQALALIEAGGAYATLAQLGAERLAVQAGAGQARRLVFDSGFSLVFVVAGTIEVELWRLDRGNGNACLERTCRMGRGALLAQDNRTEQLIIHSAPADALLLNMAVAGPDRSGPTLEFDAHSGQLLRRGTADPAVSRMLLLLPLIPTAGPEGRCELLSRLCRDADPMLRWQAMRYWLAEDARDALPVLTRMADDDADPSVRTAAKATMALIARMTREAAHAG</sequence>
<dbReference type="KEGG" id="slan:GV829_13810"/>
<dbReference type="AlphaFoldDB" id="A0A6M4AZ70"/>
<evidence type="ECO:0000313" key="2">
    <source>
        <dbReference type="Proteomes" id="UP000503018"/>
    </source>
</evidence>
<proteinExistence type="predicted"/>
<accession>A0A6M4AZ70</accession>
<evidence type="ECO:0000313" key="1">
    <source>
        <dbReference type="EMBL" id="QJQ33379.1"/>
    </source>
</evidence>